<accession>A0AAD5QUF1</accession>
<evidence type="ECO:0000256" key="1">
    <source>
        <dbReference type="SAM" id="Phobius"/>
    </source>
</evidence>
<gene>
    <name evidence="2" type="ORF">KIN20_018571</name>
</gene>
<dbReference type="Proteomes" id="UP001196413">
    <property type="component" value="Unassembled WGS sequence"/>
</dbReference>
<name>A0AAD5QUF1_PARTN</name>
<dbReference type="EMBL" id="JAHQIW010003702">
    <property type="protein sequence ID" value="KAJ1359771.1"/>
    <property type="molecule type" value="Genomic_DNA"/>
</dbReference>
<comment type="caution">
    <text evidence="2">The sequence shown here is derived from an EMBL/GenBank/DDBJ whole genome shotgun (WGS) entry which is preliminary data.</text>
</comment>
<dbReference type="AlphaFoldDB" id="A0AAD5QUF1"/>
<proteinExistence type="predicted"/>
<protein>
    <submittedName>
        <fullName evidence="2">Uncharacterized protein</fullName>
    </submittedName>
</protein>
<keyword evidence="1" id="KW-0812">Transmembrane</keyword>
<evidence type="ECO:0000313" key="2">
    <source>
        <dbReference type="EMBL" id="KAJ1359771.1"/>
    </source>
</evidence>
<evidence type="ECO:0000313" key="3">
    <source>
        <dbReference type="Proteomes" id="UP001196413"/>
    </source>
</evidence>
<keyword evidence="3" id="KW-1185">Reference proteome</keyword>
<keyword evidence="1" id="KW-1133">Transmembrane helix</keyword>
<sequence length="189" mass="21122">MVVNACSSLRDVSIEETKIGESDDYTLHVMLDDRGRGISVPANLTLQHVTLFDKESPPTKRKNSDYSSSDTSCVCHHNPSDYPYHICNSLYTRDGAGHSGSPQKRKNSISDDTGHQNQFSFNGILVSRSLATYFVVGLLIGMILLTAAMLLVGSRKRKKRREDNLRHQQNAHEALLMQQANDNRYQPSA</sequence>
<reference evidence="2" key="1">
    <citation type="submission" date="2021-06" db="EMBL/GenBank/DDBJ databases">
        <title>Parelaphostrongylus tenuis whole genome reference sequence.</title>
        <authorList>
            <person name="Garwood T.J."/>
            <person name="Larsen P.A."/>
            <person name="Fountain-Jones N.M."/>
            <person name="Garbe J.R."/>
            <person name="Macchietto M.G."/>
            <person name="Kania S.A."/>
            <person name="Gerhold R.W."/>
            <person name="Richards J.E."/>
            <person name="Wolf T.M."/>
        </authorList>
    </citation>
    <scope>NUCLEOTIDE SEQUENCE</scope>
    <source>
        <strain evidence="2">MNPRO001-30</strain>
        <tissue evidence="2">Meninges</tissue>
    </source>
</reference>
<feature type="transmembrane region" description="Helical" evidence="1">
    <location>
        <begin position="130"/>
        <end position="152"/>
    </location>
</feature>
<organism evidence="2 3">
    <name type="scientific">Parelaphostrongylus tenuis</name>
    <name type="common">Meningeal worm</name>
    <dbReference type="NCBI Taxonomy" id="148309"/>
    <lineage>
        <taxon>Eukaryota</taxon>
        <taxon>Metazoa</taxon>
        <taxon>Ecdysozoa</taxon>
        <taxon>Nematoda</taxon>
        <taxon>Chromadorea</taxon>
        <taxon>Rhabditida</taxon>
        <taxon>Rhabditina</taxon>
        <taxon>Rhabditomorpha</taxon>
        <taxon>Strongyloidea</taxon>
        <taxon>Metastrongylidae</taxon>
        <taxon>Parelaphostrongylus</taxon>
    </lineage>
</organism>
<keyword evidence="1" id="KW-0472">Membrane</keyword>